<dbReference type="InterPro" id="IPR009000">
    <property type="entry name" value="Transl_B-barrel_sf"/>
</dbReference>
<evidence type="ECO:0000256" key="2">
    <source>
        <dbReference type="ARBA" id="ARBA00015953"/>
    </source>
</evidence>
<dbReference type="RefSeq" id="WP_380022126.1">
    <property type="nucleotide sequence ID" value="NZ_JBHSHD010000010.1"/>
</dbReference>
<dbReference type="Gene3D" id="2.40.30.10">
    <property type="entry name" value="Translation factors"/>
    <property type="match status" value="1"/>
</dbReference>
<dbReference type="CDD" id="cd03696">
    <property type="entry name" value="SelB_II"/>
    <property type="match status" value="1"/>
</dbReference>
<sequence length="640" mass="68892">MIVGTAGHIDHGKTSLVRALTGVDTDRLKEEKARGISIELGYAYVPVDGAAEDAEPVLGFVDVPGHERLVHTMVAGAGGVDFALLVIAADDGVMPQTREHLAILDLLGVARGAVALSKADRVDAARVREVEAQITGLLEPTALKGAPVFPLDAVTAGDPGVAALRAYLHGAAAAAARRDEGGLFRLAVDRVFTLAGQGTVATGTVRAGRVRVGDSVTVMPAGVPVRVRGIHAQNRAADVGRAGQRCALNLAGIEREAVARGDWLADARLFRPSLRWDADLRLLPGASALLRNWTPLHVHCGTAHQVAHVVLLDAERLGAGESGRVQLVFDAPMCAVPGDRFIVRDAQAACTIGGGTVLDADPPERRRRSPARLAWLASVERLLAGEGIAALLEQSPQGIALEDLVRICASEPERIALPDSARRIETSRGGFVILAAHWQALRERVVAALREFHARQPDEAGVDAGRLRRLAVPALAEAAWQRLLEDLLADTAIQREGPWLHLPEHRVEPSEDELRLLQRLQPLIAAGGYDPPWVRDLAQAVETDEDVVRRALRRSAAGGFTHQVVRDLFYTSERVAELAAILDELARRLGAVEAAQYRDALGIGRKRAIQILEFFDRVGYTRRARDAHVLRGDGGWLDRR</sequence>
<dbReference type="InterPro" id="IPR048931">
    <property type="entry name" value="WHD_2nd_SelB_bact"/>
</dbReference>
<proteinExistence type="predicted"/>
<dbReference type="PROSITE" id="PS51722">
    <property type="entry name" value="G_TR_2"/>
    <property type="match status" value="1"/>
</dbReference>
<dbReference type="PANTHER" id="PTHR43721:SF22">
    <property type="entry name" value="ELONGATION FACTOR TU, MITOCHONDRIAL"/>
    <property type="match status" value="1"/>
</dbReference>
<dbReference type="SUPFAM" id="SSF52540">
    <property type="entry name" value="P-loop containing nucleoside triphosphate hydrolases"/>
    <property type="match status" value="1"/>
</dbReference>
<dbReference type="SUPFAM" id="SSF46785">
    <property type="entry name" value="Winged helix' DNA-binding domain"/>
    <property type="match status" value="3"/>
</dbReference>
<evidence type="ECO:0000256" key="3">
    <source>
        <dbReference type="ARBA" id="ARBA00022490"/>
    </source>
</evidence>
<dbReference type="Pfam" id="PF21214">
    <property type="entry name" value="WHD_2nd_SelB_bact"/>
    <property type="match status" value="1"/>
</dbReference>
<dbReference type="EMBL" id="JBHSHD010000010">
    <property type="protein sequence ID" value="MFC4821860.1"/>
    <property type="molecule type" value="Genomic_DNA"/>
</dbReference>
<comment type="function">
    <text evidence="7">Translation factor necessary for the incorporation of selenocysteine into proteins. It probably replaces EF-Tu for the insertion of selenocysteine directed by the UGA codon. SelB binds GTP and GDP.</text>
</comment>
<dbReference type="InterPro" id="IPR036388">
    <property type="entry name" value="WH-like_DNA-bd_sf"/>
</dbReference>
<dbReference type="CDD" id="cd04171">
    <property type="entry name" value="SelB"/>
    <property type="match status" value="1"/>
</dbReference>
<comment type="subcellular location">
    <subcellularLocation>
        <location evidence="1">Cytoplasm</location>
    </subcellularLocation>
</comment>
<keyword evidence="5" id="KW-0648">Protein biosynthesis</keyword>
<dbReference type="Gene3D" id="1.10.10.10">
    <property type="entry name" value="Winged helix-like DNA-binding domain superfamily/Winged helix DNA-binding domain"/>
    <property type="match status" value="3"/>
</dbReference>
<comment type="caution">
    <text evidence="10">The sequence shown here is derived from an EMBL/GenBank/DDBJ whole genome shotgun (WGS) entry which is preliminary data.</text>
</comment>
<accession>A0ABV9QWX9</accession>
<dbReference type="Pfam" id="PF09107">
    <property type="entry name" value="WHD_3rd_SelB"/>
    <property type="match status" value="1"/>
</dbReference>
<dbReference type="InterPro" id="IPR057335">
    <property type="entry name" value="Beta-barrel_SelB"/>
</dbReference>
<dbReference type="NCBIfam" id="TIGR00475">
    <property type="entry name" value="selB"/>
    <property type="match status" value="1"/>
</dbReference>
<dbReference type="Pfam" id="PF25461">
    <property type="entry name" value="Beta-barrel_SelB"/>
    <property type="match status" value="1"/>
</dbReference>
<dbReference type="Proteomes" id="UP001595886">
    <property type="component" value="Unassembled WGS sequence"/>
</dbReference>
<dbReference type="Pfam" id="PF00009">
    <property type="entry name" value="GTP_EFTU"/>
    <property type="match status" value="1"/>
</dbReference>
<dbReference type="PROSITE" id="PS00301">
    <property type="entry name" value="G_TR_1"/>
    <property type="match status" value="1"/>
</dbReference>
<keyword evidence="4" id="KW-0547">Nucleotide-binding</keyword>
<dbReference type="Pfam" id="PF03144">
    <property type="entry name" value="GTP_EFTU_D2"/>
    <property type="match status" value="1"/>
</dbReference>
<reference evidence="11" key="1">
    <citation type="journal article" date="2019" name="Int. J. Syst. Evol. Microbiol.">
        <title>The Global Catalogue of Microorganisms (GCM) 10K type strain sequencing project: providing services to taxonomists for standard genome sequencing and annotation.</title>
        <authorList>
            <consortium name="The Broad Institute Genomics Platform"/>
            <consortium name="The Broad Institute Genome Sequencing Center for Infectious Disease"/>
            <person name="Wu L."/>
            <person name="Ma J."/>
        </authorList>
    </citation>
    <scope>NUCLEOTIDE SEQUENCE [LARGE SCALE GENOMIC DNA]</scope>
    <source>
        <strain evidence="11">CCUG 30340</strain>
    </source>
</reference>
<evidence type="ECO:0000259" key="9">
    <source>
        <dbReference type="PROSITE" id="PS51722"/>
    </source>
</evidence>
<dbReference type="InterPro" id="IPR027417">
    <property type="entry name" value="P-loop_NTPase"/>
</dbReference>
<dbReference type="InterPro" id="IPR000795">
    <property type="entry name" value="T_Tr_GTP-bd_dom"/>
</dbReference>
<dbReference type="InterPro" id="IPR050055">
    <property type="entry name" value="EF-Tu_GTPase"/>
</dbReference>
<dbReference type="InterPro" id="IPR004535">
    <property type="entry name" value="Transl_elong_SelB"/>
</dbReference>
<dbReference type="GO" id="GO:0003746">
    <property type="term" value="F:translation elongation factor activity"/>
    <property type="evidence" value="ECO:0007669"/>
    <property type="project" value="UniProtKB-KW"/>
</dbReference>
<organism evidence="10 11">
    <name type="scientific">Dokdonella ginsengisoli</name>
    <dbReference type="NCBI Taxonomy" id="363846"/>
    <lineage>
        <taxon>Bacteria</taxon>
        <taxon>Pseudomonadati</taxon>
        <taxon>Pseudomonadota</taxon>
        <taxon>Gammaproteobacteria</taxon>
        <taxon>Lysobacterales</taxon>
        <taxon>Rhodanobacteraceae</taxon>
        <taxon>Dokdonella</taxon>
    </lineage>
</organism>
<feature type="domain" description="Tr-type G" evidence="9">
    <location>
        <begin position="1"/>
        <end position="177"/>
    </location>
</feature>
<keyword evidence="10" id="KW-0251">Elongation factor</keyword>
<evidence type="ECO:0000313" key="11">
    <source>
        <dbReference type="Proteomes" id="UP001595886"/>
    </source>
</evidence>
<dbReference type="InterPro" id="IPR004161">
    <property type="entry name" value="EFTu-like_2"/>
</dbReference>
<dbReference type="SUPFAM" id="SSF50447">
    <property type="entry name" value="Translation proteins"/>
    <property type="match status" value="1"/>
</dbReference>
<name>A0ABV9QWX9_9GAMM</name>
<dbReference type="InterPro" id="IPR015191">
    <property type="entry name" value="SelB_WHD4"/>
</dbReference>
<dbReference type="CDD" id="cd15491">
    <property type="entry name" value="selB_III"/>
    <property type="match status" value="1"/>
</dbReference>
<dbReference type="InterPro" id="IPR009001">
    <property type="entry name" value="Transl_elong_EF1A/Init_IF2_C"/>
</dbReference>
<keyword evidence="11" id="KW-1185">Reference proteome</keyword>
<gene>
    <name evidence="10" type="primary">selB</name>
    <name evidence="10" type="ORF">ACFO6Q_16155</name>
</gene>
<keyword evidence="3" id="KW-0963">Cytoplasm</keyword>
<dbReference type="InterPro" id="IPR015190">
    <property type="entry name" value="Elong_fac_SelB-wing-hlx_typ-2"/>
</dbReference>
<dbReference type="Pfam" id="PF09106">
    <property type="entry name" value="WHD_2nd_SelB"/>
    <property type="match status" value="1"/>
</dbReference>
<evidence type="ECO:0000256" key="8">
    <source>
        <dbReference type="ARBA" id="ARBA00031615"/>
    </source>
</evidence>
<evidence type="ECO:0000256" key="6">
    <source>
        <dbReference type="ARBA" id="ARBA00023134"/>
    </source>
</evidence>
<evidence type="ECO:0000313" key="10">
    <source>
        <dbReference type="EMBL" id="MFC4821860.1"/>
    </source>
</evidence>
<dbReference type="InterPro" id="IPR031157">
    <property type="entry name" value="G_TR_CS"/>
</dbReference>
<evidence type="ECO:0000256" key="5">
    <source>
        <dbReference type="ARBA" id="ARBA00022917"/>
    </source>
</evidence>
<keyword evidence="6" id="KW-0342">GTP-binding</keyword>
<evidence type="ECO:0000256" key="1">
    <source>
        <dbReference type="ARBA" id="ARBA00004496"/>
    </source>
</evidence>
<dbReference type="PANTHER" id="PTHR43721">
    <property type="entry name" value="ELONGATION FACTOR TU-RELATED"/>
    <property type="match status" value="1"/>
</dbReference>
<dbReference type="Gene3D" id="3.40.50.300">
    <property type="entry name" value="P-loop containing nucleotide triphosphate hydrolases"/>
    <property type="match status" value="1"/>
</dbReference>
<dbReference type="InterPro" id="IPR036390">
    <property type="entry name" value="WH_DNA-bd_sf"/>
</dbReference>
<dbReference type="SUPFAM" id="SSF50465">
    <property type="entry name" value="EF-Tu/eEF-1alpha/eIF2-gamma C-terminal domain"/>
    <property type="match status" value="1"/>
</dbReference>
<protein>
    <recommendedName>
        <fullName evidence="2">Selenocysteine-specific elongation factor</fullName>
    </recommendedName>
    <alternativeName>
        <fullName evidence="8">SelB translation factor</fullName>
    </alternativeName>
</protein>
<evidence type="ECO:0000256" key="4">
    <source>
        <dbReference type="ARBA" id="ARBA00022741"/>
    </source>
</evidence>
<dbReference type="PRINTS" id="PR00315">
    <property type="entry name" value="ELONGATNFCT"/>
</dbReference>
<evidence type="ECO:0000256" key="7">
    <source>
        <dbReference type="ARBA" id="ARBA00025526"/>
    </source>
</evidence>